<dbReference type="RefSeq" id="WP_256308262.1">
    <property type="nucleotide sequence ID" value="NZ_JANHAW010000002.1"/>
</dbReference>
<accession>A0ABD6DTA3</accession>
<dbReference type="InterPro" id="IPR004843">
    <property type="entry name" value="Calcineurin-like_PHP"/>
</dbReference>
<gene>
    <name evidence="2" type="ORF">ACFSAS_01310</name>
</gene>
<evidence type="ECO:0000313" key="3">
    <source>
        <dbReference type="Proteomes" id="UP001597092"/>
    </source>
</evidence>
<dbReference type="Gene3D" id="3.60.21.10">
    <property type="match status" value="2"/>
</dbReference>
<dbReference type="Pfam" id="PF00149">
    <property type="entry name" value="Metallophos"/>
    <property type="match status" value="1"/>
</dbReference>
<dbReference type="InterPro" id="IPR029052">
    <property type="entry name" value="Metallo-depent_PP-like"/>
</dbReference>
<comment type="caution">
    <text evidence="2">The sequence shown here is derived from an EMBL/GenBank/DDBJ whole genome shotgun (WGS) entry which is preliminary data.</text>
</comment>
<dbReference type="AlphaFoldDB" id="A0ABD6DTA3"/>
<dbReference type="SUPFAM" id="SSF56300">
    <property type="entry name" value="Metallo-dependent phosphatases"/>
    <property type="match status" value="1"/>
</dbReference>
<proteinExistence type="predicted"/>
<keyword evidence="3" id="KW-1185">Reference proteome</keyword>
<sequence>MVRLLLLGDLHLSTTGPPIPPAVPDLETLDVDAVVSIGDVIDDNADHADGPEAGARYERRGRAFFERLNGLGVPVLAVPGNHDPIACTRRLADGLANVDVLHRADQDDAWAGTATVEGVRFVGWGCEQFDLTPAFAYDEYPGIVADLETAASPRRAATRTATAVESVVSRFLDGRLDAEAAAAELGVEPGRRSTCADELEALADEFEELREQLDGGSAPTVLLAHESPFHVAFDYHHAADDTAGQLHRGSIPIKMAIAAAAPDVVCCGHMHRRGRDVVETTGGHADVYNPGSPGASIVEIDETGALRVVD</sequence>
<protein>
    <submittedName>
        <fullName evidence="2">Metallophosphoesterase</fullName>
    </submittedName>
</protein>
<dbReference type="Proteomes" id="UP001597092">
    <property type="component" value="Unassembled WGS sequence"/>
</dbReference>
<organism evidence="2 3">
    <name type="scientific">Halobellus litoreus</name>
    <dbReference type="NCBI Taxonomy" id="755310"/>
    <lineage>
        <taxon>Archaea</taxon>
        <taxon>Methanobacteriati</taxon>
        <taxon>Methanobacteriota</taxon>
        <taxon>Stenosarchaea group</taxon>
        <taxon>Halobacteria</taxon>
        <taxon>Halobacteriales</taxon>
        <taxon>Haloferacaceae</taxon>
        <taxon>Halobellus</taxon>
    </lineage>
</organism>
<feature type="domain" description="Calcineurin-like phosphoesterase" evidence="1">
    <location>
        <begin position="3"/>
        <end position="103"/>
    </location>
</feature>
<name>A0ABD6DTA3_9EURY</name>
<evidence type="ECO:0000259" key="1">
    <source>
        <dbReference type="Pfam" id="PF00149"/>
    </source>
</evidence>
<evidence type="ECO:0000313" key="2">
    <source>
        <dbReference type="EMBL" id="MFD1684245.1"/>
    </source>
</evidence>
<dbReference type="EMBL" id="JBHUDP010000001">
    <property type="protein sequence ID" value="MFD1684245.1"/>
    <property type="molecule type" value="Genomic_DNA"/>
</dbReference>
<reference evidence="2 3" key="1">
    <citation type="journal article" date="2019" name="Int. J. Syst. Evol. Microbiol.">
        <title>The Global Catalogue of Microorganisms (GCM) 10K type strain sequencing project: providing services to taxonomists for standard genome sequencing and annotation.</title>
        <authorList>
            <consortium name="The Broad Institute Genomics Platform"/>
            <consortium name="The Broad Institute Genome Sequencing Center for Infectious Disease"/>
            <person name="Wu L."/>
            <person name="Ma J."/>
        </authorList>
    </citation>
    <scope>NUCLEOTIDE SEQUENCE [LARGE SCALE GENOMIC DNA]</scope>
    <source>
        <strain evidence="2 3">CGMCC 1.10387</strain>
    </source>
</reference>